<dbReference type="InterPro" id="IPR009045">
    <property type="entry name" value="Zn_M74/Hedgehog-like"/>
</dbReference>
<dbReference type="GO" id="GO:0004180">
    <property type="term" value="F:carboxypeptidase activity"/>
    <property type="evidence" value="ECO:0007669"/>
    <property type="project" value="UniProtKB-KW"/>
</dbReference>
<dbReference type="AlphaFoldDB" id="A0A2S6INZ7"/>
<evidence type="ECO:0000256" key="1">
    <source>
        <dbReference type="SAM" id="MobiDB-lite"/>
    </source>
</evidence>
<dbReference type="SUPFAM" id="SSF55166">
    <property type="entry name" value="Hedgehog/DD-peptidase"/>
    <property type="match status" value="1"/>
</dbReference>
<dbReference type="PANTHER" id="PTHR34385:SF1">
    <property type="entry name" value="PEPTIDOGLYCAN L-ALANYL-D-GLUTAMATE ENDOPEPTIDASE CWLK"/>
    <property type="match status" value="1"/>
</dbReference>
<dbReference type="InterPro" id="IPR052179">
    <property type="entry name" value="DD-CPase-like"/>
</dbReference>
<dbReference type="Pfam" id="PF02557">
    <property type="entry name" value="VanY"/>
    <property type="match status" value="1"/>
</dbReference>
<protein>
    <submittedName>
        <fullName evidence="3">D-alanyl-D-alanine carboxypeptidase-like protein</fullName>
    </submittedName>
</protein>
<gene>
    <name evidence="3" type="ORF">CLV92_10582</name>
</gene>
<dbReference type="RefSeq" id="WP_158257171.1">
    <property type="nucleotide sequence ID" value="NZ_PTJD01000005.1"/>
</dbReference>
<keyword evidence="3" id="KW-0121">Carboxypeptidase</keyword>
<evidence type="ECO:0000313" key="4">
    <source>
        <dbReference type="Proteomes" id="UP000239485"/>
    </source>
</evidence>
<dbReference type="EMBL" id="PTJD01000005">
    <property type="protein sequence ID" value="PPK95982.1"/>
    <property type="molecule type" value="Genomic_DNA"/>
</dbReference>
<dbReference type="Proteomes" id="UP000239485">
    <property type="component" value="Unassembled WGS sequence"/>
</dbReference>
<keyword evidence="4" id="KW-1185">Reference proteome</keyword>
<feature type="domain" description="D-alanyl-D-alanine carboxypeptidase-like core" evidence="2">
    <location>
        <begin position="147"/>
        <end position="237"/>
    </location>
</feature>
<reference evidence="3 4" key="1">
    <citation type="submission" date="2018-02" db="EMBL/GenBank/DDBJ databases">
        <title>Genomic Encyclopedia of Archaeal and Bacterial Type Strains, Phase II (KMG-II): from individual species to whole genera.</title>
        <authorList>
            <person name="Goeker M."/>
        </authorList>
    </citation>
    <scope>NUCLEOTIDE SEQUENCE [LARGE SCALE GENOMIC DNA]</scope>
    <source>
        <strain evidence="3 4">DSM 22857</strain>
    </source>
</reference>
<organism evidence="3 4">
    <name type="scientific">Kineococcus xinjiangensis</name>
    <dbReference type="NCBI Taxonomy" id="512762"/>
    <lineage>
        <taxon>Bacteria</taxon>
        <taxon>Bacillati</taxon>
        <taxon>Actinomycetota</taxon>
        <taxon>Actinomycetes</taxon>
        <taxon>Kineosporiales</taxon>
        <taxon>Kineosporiaceae</taxon>
        <taxon>Kineococcus</taxon>
    </lineage>
</organism>
<comment type="caution">
    <text evidence="3">The sequence shown here is derived from an EMBL/GenBank/DDBJ whole genome shotgun (WGS) entry which is preliminary data.</text>
</comment>
<name>A0A2S6INZ7_9ACTN</name>
<feature type="region of interest" description="Disordered" evidence="1">
    <location>
        <begin position="73"/>
        <end position="109"/>
    </location>
</feature>
<dbReference type="GO" id="GO:0006508">
    <property type="term" value="P:proteolysis"/>
    <property type="evidence" value="ECO:0007669"/>
    <property type="project" value="InterPro"/>
</dbReference>
<dbReference type="InterPro" id="IPR003709">
    <property type="entry name" value="VanY-like_core_dom"/>
</dbReference>
<feature type="region of interest" description="Disordered" evidence="1">
    <location>
        <begin position="190"/>
        <end position="209"/>
    </location>
</feature>
<dbReference type="Gene3D" id="3.30.1380.10">
    <property type="match status" value="1"/>
</dbReference>
<dbReference type="PANTHER" id="PTHR34385">
    <property type="entry name" value="D-ALANYL-D-ALANINE CARBOXYPEPTIDASE"/>
    <property type="match status" value="1"/>
</dbReference>
<keyword evidence="3" id="KW-0645">Protease</keyword>
<dbReference type="OrthoDB" id="5496837at2"/>
<evidence type="ECO:0000259" key="2">
    <source>
        <dbReference type="Pfam" id="PF02557"/>
    </source>
</evidence>
<keyword evidence="3" id="KW-0378">Hydrolase</keyword>
<proteinExistence type="predicted"/>
<accession>A0A2S6INZ7</accession>
<sequence>MPRPATGRHRAAPSLTVTLRTLTRRRGGKVGSSRHRSLDNDEHARWLAQLATDMPSPFEEGFLERAEVLAGSPSTVDATPRAAAAPRATTPTIEEPGAAEATPAPPRLVRPAGRQRRLVTEVPVVLTGLRNGNLPAVELAGIAQGPHRLHVMAAQAFVRMRAAAARQGALLSVDDSYRSYQAQQVVARRRGSSCDGGPAATPGTSEHGWGLSVDLRPTARALQWMVENGWRYGFAATCVDEPSHWTYTRAWDLDAPGTPSREQRGC</sequence>
<evidence type="ECO:0000313" key="3">
    <source>
        <dbReference type="EMBL" id="PPK95982.1"/>
    </source>
</evidence>
<feature type="compositionally biased region" description="Low complexity" evidence="1">
    <location>
        <begin position="78"/>
        <end position="102"/>
    </location>
</feature>